<proteinExistence type="predicted"/>
<evidence type="ECO:0000259" key="2">
    <source>
        <dbReference type="Pfam" id="PF07179"/>
    </source>
</evidence>
<organism evidence="3 4">
    <name type="scientific">Herbiconiux moechotypicola</name>
    <dbReference type="NCBI Taxonomy" id="637393"/>
    <lineage>
        <taxon>Bacteria</taxon>
        <taxon>Bacillati</taxon>
        <taxon>Actinomycetota</taxon>
        <taxon>Actinomycetes</taxon>
        <taxon>Micrococcales</taxon>
        <taxon>Microbacteriaceae</taxon>
        <taxon>Herbiconiux</taxon>
    </lineage>
</organism>
<evidence type="ECO:0000313" key="4">
    <source>
        <dbReference type="Proteomes" id="UP001500929"/>
    </source>
</evidence>
<comment type="caution">
    <text evidence="3">The sequence shown here is derived from an EMBL/GenBank/DDBJ whole genome shotgun (WGS) entry which is preliminary data.</text>
</comment>
<keyword evidence="4" id="KW-1185">Reference proteome</keyword>
<evidence type="ECO:0000313" key="3">
    <source>
        <dbReference type="EMBL" id="GAA2233340.1"/>
    </source>
</evidence>
<feature type="domain" description="SseB protein N-terminal" evidence="2">
    <location>
        <begin position="61"/>
        <end position="186"/>
    </location>
</feature>
<accession>A0ABP5QEB8</accession>
<name>A0ABP5QEB8_9MICO</name>
<feature type="region of interest" description="Disordered" evidence="1">
    <location>
        <begin position="1"/>
        <end position="59"/>
    </location>
</feature>
<protein>
    <submittedName>
        <fullName evidence="3">SseB family protein</fullName>
    </submittedName>
</protein>
<gene>
    <name evidence="3" type="ORF">GCM10009851_17970</name>
</gene>
<sequence>MRSPSPRRWTWLLPDTPEQQGPPQPRALPSHLADSAGQPWQGRHFEPHGHEDDDGSAPPALLAALGAFRAQPGSGDPVAVLDSLRDARLLVPLVAHAGDEGVTEAGLRVDKTQELSLVTVAGPDGRTVLPAFTSVEAMGRWNRAARPIPVDARRIALAAAAEGTELIVLDPASPTEFALRRPMVWALAQGTPWKAPATDPVVADAFEISVAEEPQVAGVRVVAGDPDARLAGAEVVVVLGLVPGLDQEALRILLDRVRQRWAVDPVIVDRVDSMSVRLTAVG</sequence>
<reference evidence="4" key="1">
    <citation type="journal article" date="2019" name="Int. J. Syst. Evol. Microbiol.">
        <title>The Global Catalogue of Microorganisms (GCM) 10K type strain sequencing project: providing services to taxonomists for standard genome sequencing and annotation.</title>
        <authorList>
            <consortium name="The Broad Institute Genomics Platform"/>
            <consortium name="The Broad Institute Genome Sequencing Center for Infectious Disease"/>
            <person name="Wu L."/>
            <person name="Ma J."/>
        </authorList>
    </citation>
    <scope>NUCLEOTIDE SEQUENCE [LARGE SCALE GENOMIC DNA]</scope>
    <source>
        <strain evidence="4">JCM 16117</strain>
    </source>
</reference>
<dbReference type="EMBL" id="BAAAQY010000004">
    <property type="protein sequence ID" value="GAA2233340.1"/>
    <property type="molecule type" value="Genomic_DNA"/>
</dbReference>
<evidence type="ECO:0000256" key="1">
    <source>
        <dbReference type="SAM" id="MobiDB-lite"/>
    </source>
</evidence>
<dbReference type="Pfam" id="PF07179">
    <property type="entry name" value="SseB"/>
    <property type="match status" value="1"/>
</dbReference>
<dbReference type="InterPro" id="IPR009839">
    <property type="entry name" value="SseB_N"/>
</dbReference>
<dbReference type="Proteomes" id="UP001500929">
    <property type="component" value="Unassembled WGS sequence"/>
</dbReference>